<accession>A0A8S2TWQ7</accession>
<dbReference type="Proteomes" id="UP000682733">
    <property type="component" value="Unassembled WGS sequence"/>
</dbReference>
<comment type="caution">
    <text evidence="2">The sequence shown here is derived from an EMBL/GenBank/DDBJ whole genome shotgun (WGS) entry which is preliminary data.</text>
</comment>
<sequence>RRDHKISINGDNTEELHWFRDYDNLVHAVSDDQPNFGSGAFNNNTRIDKMIAPTITVPNPTVQNAQARTVAMTLPFRIWGKKIEIQAIDESTQTPNTADVQADTLAVTPTAPAKSLKNKRKPKSIISPALAVSQTTSQLNQLIVSKTQTRQANTPVKVGVVSFVPVKKLGGKRPASLTTTPDREPFAPVIFSFIDSVPPMNIIKQKLIELNSPHKPFLLRRKNDHSLMLIFRSLLRRL</sequence>
<evidence type="ECO:0000313" key="2">
    <source>
        <dbReference type="EMBL" id="CAF4312847.1"/>
    </source>
</evidence>
<name>A0A8S2TWQ7_9BILA</name>
<evidence type="ECO:0000313" key="3">
    <source>
        <dbReference type="Proteomes" id="UP000682733"/>
    </source>
</evidence>
<dbReference type="EMBL" id="CAJOBA010059039">
    <property type="protein sequence ID" value="CAF4312847.1"/>
    <property type="molecule type" value="Genomic_DNA"/>
</dbReference>
<organism evidence="2 3">
    <name type="scientific">Didymodactylos carnosus</name>
    <dbReference type="NCBI Taxonomy" id="1234261"/>
    <lineage>
        <taxon>Eukaryota</taxon>
        <taxon>Metazoa</taxon>
        <taxon>Spiralia</taxon>
        <taxon>Gnathifera</taxon>
        <taxon>Rotifera</taxon>
        <taxon>Eurotatoria</taxon>
        <taxon>Bdelloidea</taxon>
        <taxon>Philodinida</taxon>
        <taxon>Philodinidae</taxon>
        <taxon>Didymodactylos</taxon>
    </lineage>
</organism>
<dbReference type="Proteomes" id="UP000677228">
    <property type="component" value="Unassembled WGS sequence"/>
</dbReference>
<dbReference type="EMBL" id="CAJNOK010036863">
    <property type="protein sequence ID" value="CAF1526101.1"/>
    <property type="molecule type" value="Genomic_DNA"/>
</dbReference>
<evidence type="ECO:0000313" key="1">
    <source>
        <dbReference type="EMBL" id="CAF1526101.1"/>
    </source>
</evidence>
<reference evidence="2" key="1">
    <citation type="submission" date="2021-02" db="EMBL/GenBank/DDBJ databases">
        <authorList>
            <person name="Nowell W R."/>
        </authorList>
    </citation>
    <scope>NUCLEOTIDE SEQUENCE</scope>
</reference>
<gene>
    <name evidence="1" type="ORF">OVA965_LOCUS38021</name>
    <name evidence="2" type="ORF">TMI583_LOCUS39158</name>
</gene>
<protein>
    <submittedName>
        <fullName evidence="2">Uncharacterized protein</fullName>
    </submittedName>
</protein>
<dbReference type="AlphaFoldDB" id="A0A8S2TWQ7"/>
<feature type="non-terminal residue" evidence="2">
    <location>
        <position position="1"/>
    </location>
</feature>
<proteinExistence type="predicted"/>